<keyword evidence="5 6" id="KW-0472">Membrane</keyword>
<evidence type="ECO:0000313" key="7">
    <source>
        <dbReference type="EMBL" id="VAV90585.1"/>
    </source>
</evidence>
<dbReference type="GO" id="GO:0005886">
    <property type="term" value="C:plasma membrane"/>
    <property type="evidence" value="ECO:0007669"/>
    <property type="project" value="UniProtKB-SubCell"/>
</dbReference>
<protein>
    <submittedName>
        <fullName evidence="7">Biopolymer transport protein ExbD/TolR</fullName>
    </submittedName>
</protein>
<evidence type="ECO:0000256" key="2">
    <source>
        <dbReference type="ARBA" id="ARBA00022475"/>
    </source>
</evidence>
<reference evidence="7" key="1">
    <citation type="submission" date="2018-06" db="EMBL/GenBank/DDBJ databases">
        <authorList>
            <person name="Zhirakovskaya E."/>
        </authorList>
    </citation>
    <scope>NUCLEOTIDE SEQUENCE</scope>
</reference>
<organism evidence="7">
    <name type="scientific">hydrothermal vent metagenome</name>
    <dbReference type="NCBI Taxonomy" id="652676"/>
    <lineage>
        <taxon>unclassified sequences</taxon>
        <taxon>metagenomes</taxon>
        <taxon>ecological metagenomes</taxon>
    </lineage>
</organism>
<dbReference type="GO" id="GO:0022857">
    <property type="term" value="F:transmembrane transporter activity"/>
    <property type="evidence" value="ECO:0007669"/>
    <property type="project" value="InterPro"/>
</dbReference>
<evidence type="ECO:0000256" key="4">
    <source>
        <dbReference type="ARBA" id="ARBA00022989"/>
    </source>
</evidence>
<proteinExistence type="predicted"/>
<accession>A0A3B0S5F0</accession>
<evidence type="ECO:0000256" key="1">
    <source>
        <dbReference type="ARBA" id="ARBA00004162"/>
    </source>
</evidence>
<dbReference type="AlphaFoldDB" id="A0A3B0S5F0"/>
<name>A0A3B0S5F0_9ZZZZ</name>
<dbReference type="PANTHER" id="PTHR30558:SF13">
    <property type="entry name" value="BIOPOLYMER TRANSPORT PROTEIN EXBD2"/>
    <property type="match status" value="1"/>
</dbReference>
<comment type="subcellular location">
    <subcellularLocation>
        <location evidence="1">Cell membrane</location>
        <topology evidence="1">Single-pass membrane protein</topology>
    </subcellularLocation>
</comment>
<dbReference type="Gene3D" id="3.30.420.270">
    <property type="match status" value="1"/>
</dbReference>
<dbReference type="InterPro" id="IPR003400">
    <property type="entry name" value="ExbD"/>
</dbReference>
<evidence type="ECO:0000256" key="3">
    <source>
        <dbReference type="ARBA" id="ARBA00022692"/>
    </source>
</evidence>
<dbReference type="EMBL" id="UOEE01000114">
    <property type="protein sequence ID" value="VAV90585.1"/>
    <property type="molecule type" value="Genomic_DNA"/>
</dbReference>
<keyword evidence="4 6" id="KW-1133">Transmembrane helix</keyword>
<keyword evidence="2" id="KW-1003">Cell membrane</keyword>
<dbReference type="PANTHER" id="PTHR30558">
    <property type="entry name" value="EXBD MEMBRANE COMPONENT OF PMF-DRIVEN MACROMOLECULE IMPORT SYSTEM"/>
    <property type="match status" value="1"/>
</dbReference>
<evidence type="ECO:0000256" key="6">
    <source>
        <dbReference type="SAM" id="Phobius"/>
    </source>
</evidence>
<dbReference type="Pfam" id="PF02472">
    <property type="entry name" value="ExbD"/>
    <property type="match status" value="1"/>
</dbReference>
<gene>
    <name evidence="7" type="ORF">MNBD_ALPHA06-2179</name>
</gene>
<feature type="transmembrane region" description="Helical" evidence="6">
    <location>
        <begin position="15"/>
        <end position="36"/>
    </location>
</feature>
<evidence type="ECO:0000256" key="5">
    <source>
        <dbReference type="ARBA" id="ARBA00023136"/>
    </source>
</evidence>
<keyword evidence="3 6" id="KW-0812">Transmembrane</keyword>
<sequence length="136" mass="15096">MRSRRRPQAEADVDMTPMLDIVFILLIFFIVTAVFVQEKSMSMLPPPPVPPTDKPEEQAPVILIQINDRNVIFVNQTVTDVRRVGPAIERFRADNGKSAVLIVPNDEADHGIVVSVFDAAKGSGAATMIQREKDQK</sequence>